<reference evidence="4" key="1">
    <citation type="submission" date="2013-08" db="EMBL/GenBank/DDBJ databases">
        <authorList>
            <person name="Mendez C."/>
            <person name="Richter M."/>
            <person name="Ferrer M."/>
            <person name="Sanchez J."/>
        </authorList>
    </citation>
    <scope>NUCLEOTIDE SEQUENCE</scope>
</reference>
<comment type="similarity">
    <text evidence="1">Belongs to the methylmalonyl-CoA epimerase family.</text>
</comment>
<dbReference type="GO" id="GO:0046872">
    <property type="term" value="F:metal ion binding"/>
    <property type="evidence" value="ECO:0007669"/>
    <property type="project" value="UniProtKB-KW"/>
</dbReference>
<dbReference type="GO" id="GO:0004493">
    <property type="term" value="F:methylmalonyl-CoA epimerase activity"/>
    <property type="evidence" value="ECO:0007669"/>
    <property type="project" value="UniProtKB-EC"/>
</dbReference>
<sequence>MPLDHLGIAVRSLDQAIPRWESALGQKAGQPEEVPGQGVRVCFLGTGTGALEFLEPTRPDSPVGRFLARRGEGLHHVAFAVGDLGAKLAELKGHGVKLIDPQPRRGARGHWVAFAHPESFGGVLTEFVQPGEPSP</sequence>
<dbReference type="Gene3D" id="3.10.180.10">
    <property type="entry name" value="2,3-Dihydroxybiphenyl 1,2-Dioxygenase, domain 1"/>
    <property type="match status" value="1"/>
</dbReference>
<feature type="domain" description="VOC" evidence="3">
    <location>
        <begin position="2"/>
        <end position="130"/>
    </location>
</feature>
<reference evidence="4" key="2">
    <citation type="journal article" date="2014" name="ISME J.">
        <title>Microbial stratification in low pH oxic and suboxic macroscopic growths along an acid mine drainage.</title>
        <authorList>
            <person name="Mendez-Garcia C."/>
            <person name="Mesa V."/>
            <person name="Sprenger R.R."/>
            <person name="Richter M."/>
            <person name="Diez M.S."/>
            <person name="Solano J."/>
            <person name="Bargiela R."/>
            <person name="Golyshina O.V."/>
            <person name="Manteca A."/>
            <person name="Ramos J.L."/>
            <person name="Gallego J.R."/>
            <person name="Llorente I."/>
            <person name="Martins Dos Santos V.A."/>
            <person name="Jensen O.N."/>
            <person name="Pelaez A.I."/>
            <person name="Sanchez J."/>
            <person name="Ferrer M."/>
        </authorList>
    </citation>
    <scope>NUCLEOTIDE SEQUENCE</scope>
</reference>
<dbReference type="InterPro" id="IPR051785">
    <property type="entry name" value="MMCE/EMCE_epimerase"/>
</dbReference>
<organism evidence="4">
    <name type="scientific">mine drainage metagenome</name>
    <dbReference type="NCBI Taxonomy" id="410659"/>
    <lineage>
        <taxon>unclassified sequences</taxon>
        <taxon>metagenomes</taxon>
        <taxon>ecological metagenomes</taxon>
    </lineage>
</organism>
<dbReference type="AlphaFoldDB" id="T1BKJ8"/>
<dbReference type="NCBIfam" id="TIGR03081">
    <property type="entry name" value="metmalonyl_epim"/>
    <property type="match status" value="1"/>
</dbReference>
<protein>
    <submittedName>
        <fullName evidence="4">Methylmalonyl-CoA epimerase</fullName>
        <ecNumber evidence="4">5.1.99.1</ecNumber>
    </submittedName>
</protein>
<proteinExistence type="inferred from homology"/>
<dbReference type="InterPro" id="IPR017515">
    <property type="entry name" value="MeMalonyl-CoA_epimerase"/>
</dbReference>
<keyword evidence="4" id="KW-0413">Isomerase</keyword>
<dbReference type="SUPFAM" id="SSF54593">
    <property type="entry name" value="Glyoxalase/Bleomycin resistance protein/Dihydroxybiphenyl dioxygenase"/>
    <property type="match status" value="1"/>
</dbReference>
<evidence type="ECO:0000313" key="4">
    <source>
        <dbReference type="EMBL" id="EQD73476.1"/>
    </source>
</evidence>
<dbReference type="GO" id="GO:0046491">
    <property type="term" value="P:L-methylmalonyl-CoA metabolic process"/>
    <property type="evidence" value="ECO:0007669"/>
    <property type="project" value="TreeGrafter"/>
</dbReference>
<dbReference type="CDD" id="cd07249">
    <property type="entry name" value="MMCE"/>
    <property type="match status" value="1"/>
</dbReference>
<dbReference type="PROSITE" id="PS51819">
    <property type="entry name" value="VOC"/>
    <property type="match status" value="1"/>
</dbReference>
<evidence type="ECO:0000256" key="1">
    <source>
        <dbReference type="ARBA" id="ARBA00009308"/>
    </source>
</evidence>
<dbReference type="PANTHER" id="PTHR43048:SF3">
    <property type="entry name" value="METHYLMALONYL-COA EPIMERASE, MITOCHONDRIAL"/>
    <property type="match status" value="1"/>
</dbReference>
<comment type="caution">
    <text evidence="4">The sequence shown here is derived from an EMBL/GenBank/DDBJ whole genome shotgun (WGS) entry which is preliminary data.</text>
</comment>
<dbReference type="InterPro" id="IPR037523">
    <property type="entry name" value="VOC_core"/>
</dbReference>
<dbReference type="InterPro" id="IPR029068">
    <property type="entry name" value="Glyas_Bleomycin-R_OHBP_Dase"/>
</dbReference>
<dbReference type="Pfam" id="PF13669">
    <property type="entry name" value="Glyoxalase_4"/>
    <property type="match status" value="1"/>
</dbReference>
<dbReference type="PANTHER" id="PTHR43048">
    <property type="entry name" value="METHYLMALONYL-COA EPIMERASE"/>
    <property type="match status" value="1"/>
</dbReference>
<accession>T1BKJ8</accession>
<dbReference type="EC" id="5.1.99.1" evidence="4"/>
<keyword evidence="2" id="KW-0479">Metal-binding</keyword>
<evidence type="ECO:0000256" key="2">
    <source>
        <dbReference type="ARBA" id="ARBA00022723"/>
    </source>
</evidence>
<evidence type="ECO:0000259" key="3">
    <source>
        <dbReference type="PROSITE" id="PS51819"/>
    </source>
</evidence>
<dbReference type="EMBL" id="AUZY01001948">
    <property type="protein sequence ID" value="EQD73476.1"/>
    <property type="molecule type" value="Genomic_DNA"/>
</dbReference>
<name>T1BKJ8_9ZZZZ</name>
<gene>
    <name evidence="4" type="ORF">B1B_03196</name>
</gene>